<dbReference type="InterPro" id="IPR023393">
    <property type="entry name" value="START-like_dom_sf"/>
</dbReference>
<proteinExistence type="predicted"/>
<keyword evidence="2" id="KW-1185">Reference proteome</keyword>
<accession>A0A521C9W9</accession>
<dbReference type="CDD" id="cd07821">
    <property type="entry name" value="PYR_PYL_RCAR_like"/>
    <property type="match status" value="1"/>
</dbReference>
<dbReference type="EMBL" id="FXTE01000002">
    <property type="protein sequence ID" value="SMO56174.1"/>
    <property type="molecule type" value="Genomic_DNA"/>
</dbReference>
<dbReference type="Pfam" id="PF10604">
    <property type="entry name" value="Polyketide_cyc2"/>
    <property type="match status" value="1"/>
</dbReference>
<dbReference type="AlphaFoldDB" id="A0A521C9W9"/>
<gene>
    <name evidence="1" type="ORF">SAMN06265380_102263</name>
</gene>
<protein>
    <submittedName>
        <fullName evidence="1">Polyketide cyclase / dehydrase and lipid transport</fullName>
    </submittedName>
</protein>
<name>A0A521C9W9_9RHOB</name>
<reference evidence="1 2" key="1">
    <citation type="submission" date="2017-05" db="EMBL/GenBank/DDBJ databases">
        <authorList>
            <person name="Varghese N."/>
            <person name="Submissions S."/>
        </authorList>
    </citation>
    <scope>NUCLEOTIDE SEQUENCE [LARGE SCALE GENOMIC DNA]</scope>
    <source>
        <strain evidence="1 2">DSM 28009</strain>
    </source>
</reference>
<dbReference type="RefSeq" id="WP_142635666.1">
    <property type="nucleotide sequence ID" value="NZ_CANMQC010000002.1"/>
</dbReference>
<dbReference type="OrthoDB" id="1364128at2"/>
<dbReference type="InterPro" id="IPR019587">
    <property type="entry name" value="Polyketide_cyclase/dehydratase"/>
</dbReference>
<organism evidence="1 2">
    <name type="scientific">Ruegeria faecimaris</name>
    <dbReference type="NCBI Taxonomy" id="686389"/>
    <lineage>
        <taxon>Bacteria</taxon>
        <taxon>Pseudomonadati</taxon>
        <taxon>Pseudomonadota</taxon>
        <taxon>Alphaproteobacteria</taxon>
        <taxon>Rhodobacterales</taxon>
        <taxon>Roseobacteraceae</taxon>
        <taxon>Ruegeria</taxon>
    </lineage>
</organism>
<dbReference type="Gene3D" id="3.30.530.20">
    <property type="match status" value="1"/>
</dbReference>
<dbReference type="Proteomes" id="UP000319555">
    <property type="component" value="Unassembled WGS sequence"/>
</dbReference>
<sequence>MIHHERSLDIDTRPEDIWAILSRFMHIDDFAPQVTSVDALTQGADGVGSKRRCHFENGTSLVEEVTDWQINRGYRVRLSEMSALPLTQAHAAIAVEPLANNQSRVVWSMDYQMKFGPLGWLMGQTVLKAMMGRVLGDNLKALEEKVRSDQIPDHRFAYY</sequence>
<dbReference type="SUPFAM" id="SSF55961">
    <property type="entry name" value="Bet v1-like"/>
    <property type="match status" value="1"/>
</dbReference>
<dbReference type="PANTHER" id="PTHR39332">
    <property type="entry name" value="BLL4707 PROTEIN"/>
    <property type="match status" value="1"/>
</dbReference>
<evidence type="ECO:0000313" key="1">
    <source>
        <dbReference type="EMBL" id="SMO56174.1"/>
    </source>
</evidence>
<evidence type="ECO:0000313" key="2">
    <source>
        <dbReference type="Proteomes" id="UP000319555"/>
    </source>
</evidence>
<dbReference type="PANTHER" id="PTHR39332:SF7">
    <property type="entry name" value="SRPBCC FAMILY PROTEIN"/>
    <property type="match status" value="1"/>
</dbReference>